<dbReference type="GO" id="GO:0000786">
    <property type="term" value="C:nucleosome"/>
    <property type="evidence" value="ECO:0007669"/>
    <property type="project" value="InterPro"/>
</dbReference>
<dbReference type="AlphaFoldDB" id="A0A182X5W2"/>
<dbReference type="PRINTS" id="PR00624">
    <property type="entry name" value="HISTONEH5"/>
</dbReference>
<evidence type="ECO:0000313" key="8">
    <source>
        <dbReference type="EnsemblMetazoa" id="AQUA005198-PA"/>
    </source>
</evidence>
<organism evidence="8 9">
    <name type="scientific">Anopheles quadriannulatus</name>
    <name type="common">Mosquito</name>
    <dbReference type="NCBI Taxonomy" id="34691"/>
    <lineage>
        <taxon>Eukaryota</taxon>
        <taxon>Metazoa</taxon>
        <taxon>Ecdysozoa</taxon>
        <taxon>Arthropoda</taxon>
        <taxon>Hexapoda</taxon>
        <taxon>Insecta</taxon>
        <taxon>Pterygota</taxon>
        <taxon>Neoptera</taxon>
        <taxon>Endopterygota</taxon>
        <taxon>Diptera</taxon>
        <taxon>Nematocera</taxon>
        <taxon>Culicoidea</taxon>
        <taxon>Culicidae</taxon>
        <taxon>Anophelinae</taxon>
        <taxon>Anopheles</taxon>
    </lineage>
</organism>
<dbReference type="InterPro" id="IPR036390">
    <property type="entry name" value="WH_DNA-bd_sf"/>
</dbReference>
<evidence type="ECO:0000256" key="6">
    <source>
        <dbReference type="SAM" id="MobiDB-lite"/>
    </source>
</evidence>
<evidence type="ECO:0000256" key="5">
    <source>
        <dbReference type="RuleBase" id="RU003894"/>
    </source>
</evidence>
<dbReference type="InterPro" id="IPR005819">
    <property type="entry name" value="H1/H5"/>
</dbReference>
<dbReference type="PROSITE" id="PS51504">
    <property type="entry name" value="H15"/>
    <property type="match status" value="1"/>
</dbReference>
<sequence length="288" mass="31406">MMAKEVNVLVVKPLKPEKGQQSEPEEQMEEITNDNMGTTTGGSSSSSSTVITTTTTTSQDKNGKNGKKTYEQMMIEAITENDPRRKGVSFASIKKFIKGKYQIETEVAAVYMKRAYEKLTTKSIVERVSGKSGIMGSIRLTKAHVEKEKKQQNTAIKQAEKAAKEAAKTKPKAKKHADPKLKQTKKDKNNNDGEKKQKKEKPAKAKPAQPVKLNPKKTAITKTKIDRSGGKVRLSIVSSTDPGPSGRAKPTSKAAKGGKAAKTKSEEMNKKPTAAKPQPGRAGREKKQ</sequence>
<dbReference type="SUPFAM" id="SSF46785">
    <property type="entry name" value="Winged helix' DNA-binding domain"/>
    <property type="match status" value="1"/>
</dbReference>
<dbReference type="Pfam" id="PF00538">
    <property type="entry name" value="Linker_histone"/>
    <property type="match status" value="1"/>
</dbReference>
<comment type="subcellular location">
    <subcellularLocation>
        <location evidence="2 5">Nucleus</location>
    </subcellularLocation>
</comment>
<dbReference type="GO" id="GO:0003677">
    <property type="term" value="F:DNA binding"/>
    <property type="evidence" value="ECO:0007669"/>
    <property type="project" value="UniProtKB-KW"/>
</dbReference>
<feature type="compositionally biased region" description="Low complexity" evidence="6">
    <location>
        <begin position="248"/>
        <end position="260"/>
    </location>
</feature>
<comment type="similarity">
    <text evidence="5">Belongs to the histone H1/H5 family.</text>
</comment>
<evidence type="ECO:0000313" key="9">
    <source>
        <dbReference type="Proteomes" id="UP000076407"/>
    </source>
</evidence>
<feature type="compositionally biased region" description="Low complexity" evidence="6">
    <location>
        <begin position="37"/>
        <end position="58"/>
    </location>
</feature>
<comment type="function">
    <text evidence="1">Histones H1 are necessary for the condensation of nucleosome chains into higher-order structures.</text>
</comment>
<dbReference type="InterPro" id="IPR005818">
    <property type="entry name" value="Histone_H1/H5_H15"/>
</dbReference>
<evidence type="ECO:0000256" key="1">
    <source>
        <dbReference type="ARBA" id="ARBA00002809"/>
    </source>
</evidence>
<feature type="compositionally biased region" description="Basic and acidic residues" evidence="6">
    <location>
        <begin position="158"/>
        <end position="168"/>
    </location>
</feature>
<keyword evidence="3 5" id="KW-0238">DNA-binding</keyword>
<evidence type="ECO:0000256" key="3">
    <source>
        <dbReference type="ARBA" id="ARBA00023125"/>
    </source>
</evidence>
<evidence type="ECO:0000256" key="2">
    <source>
        <dbReference type="ARBA" id="ARBA00004123"/>
    </source>
</evidence>
<accession>A0A182X5W2</accession>
<keyword evidence="4 5" id="KW-0539">Nucleus</keyword>
<reference evidence="8" key="1">
    <citation type="submission" date="2020-05" db="UniProtKB">
        <authorList>
            <consortium name="EnsemblMetazoa"/>
        </authorList>
    </citation>
    <scope>IDENTIFICATION</scope>
    <source>
        <strain evidence="8">SANGQUA</strain>
    </source>
</reference>
<dbReference type="Gene3D" id="1.10.10.10">
    <property type="entry name" value="Winged helix-like DNA-binding domain superfamily/Winged helix DNA-binding domain"/>
    <property type="match status" value="1"/>
</dbReference>
<dbReference type="EnsemblMetazoa" id="AQUA005198-RA">
    <property type="protein sequence ID" value="AQUA005198-PA"/>
    <property type="gene ID" value="AQUA005198"/>
</dbReference>
<evidence type="ECO:0000259" key="7">
    <source>
        <dbReference type="PROSITE" id="PS51504"/>
    </source>
</evidence>
<feature type="region of interest" description="Disordered" evidence="6">
    <location>
        <begin position="145"/>
        <end position="288"/>
    </location>
</feature>
<dbReference type="InterPro" id="IPR036388">
    <property type="entry name" value="WH-like_DNA-bd_sf"/>
</dbReference>
<name>A0A182X5W2_ANOQN</name>
<dbReference type="GO" id="GO:0006334">
    <property type="term" value="P:nucleosome assembly"/>
    <property type="evidence" value="ECO:0007669"/>
    <property type="project" value="InterPro"/>
</dbReference>
<keyword evidence="5" id="KW-0158">Chromosome</keyword>
<dbReference type="Proteomes" id="UP000076407">
    <property type="component" value="Unassembled WGS sequence"/>
</dbReference>
<feature type="compositionally biased region" description="Basic and acidic residues" evidence="6">
    <location>
        <begin position="176"/>
        <end position="203"/>
    </location>
</feature>
<feature type="compositionally biased region" description="Acidic residues" evidence="6">
    <location>
        <begin position="23"/>
        <end position="32"/>
    </location>
</feature>
<dbReference type="GO" id="GO:0005634">
    <property type="term" value="C:nucleus"/>
    <property type="evidence" value="ECO:0007669"/>
    <property type="project" value="UniProtKB-SubCell"/>
</dbReference>
<keyword evidence="9" id="KW-1185">Reference proteome</keyword>
<feature type="region of interest" description="Disordered" evidence="6">
    <location>
        <begin position="1"/>
        <end position="67"/>
    </location>
</feature>
<dbReference type="GO" id="GO:0030527">
    <property type="term" value="F:structural constituent of chromatin"/>
    <property type="evidence" value="ECO:0007669"/>
    <property type="project" value="InterPro"/>
</dbReference>
<evidence type="ECO:0000256" key="4">
    <source>
        <dbReference type="ARBA" id="ARBA00023242"/>
    </source>
</evidence>
<feature type="domain" description="H15" evidence="7">
    <location>
        <begin position="66"/>
        <end position="142"/>
    </location>
</feature>
<proteinExistence type="inferred from homology"/>
<dbReference type="VEuPathDB" id="VectorBase:AQUA005198"/>
<dbReference type="SMART" id="SM00526">
    <property type="entry name" value="H15"/>
    <property type="match status" value="1"/>
</dbReference>
<protein>
    <recommendedName>
        <fullName evidence="7">H15 domain-containing protein</fullName>
    </recommendedName>
</protein>